<dbReference type="InterPro" id="IPR029752">
    <property type="entry name" value="D-isomer_DH_CS1"/>
</dbReference>
<dbReference type="PANTHER" id="PTHR43761:SF1">
    <property type="entry name" value="D-ISOMER SPECIFIC 2-HYDROXYACID DEHYDROGENASE CATALYTIC DOMAIN-CONTAINING PROTEIN-RELATED"/>
    <property type="match status" value="1"/>
</dbReference>
<dbReference type="GO" id="GO:0016616">
    <property type="term" value="F:oxidoreductase activity, acting on the CH-OH group of donors, NAD or NADP as acceptor"/>
    <property type="evidence" value="ECO:0007669"/>
    <property type="project" value="InterPro"/>
</dbReference>
<comment type="similarity">
    <text evidence="1">Belongs to the D-isomer specific 2-hydroxyacid dehydrogenase family.</text>
</comment>
<reference evidence="6" key="1">
    <citation type="journal article" date="2015" name="Nature">
        <title>Complex archaea that bridge the gap between prokaryotes and eukaryotes.</title>
        <authorList>
            <person name="Spang A."/>
            <person name="Saw J.H."/>
            <person name="Jorgensen S.L."/>
            <person name="Zaremba-Niedzwiedzka K."/>
            <person name="Martijn J."/>
            <person name="Lind A.E."/>
            <person name="van Eijk R."/>
            <person name="Schleper C."/>
            <person name="Guy L."/>
            <person name="Ettema T.J."/>
        </authorList>
    </citation>
    <scope>NUCLEOTIDE SEQUENCE</scope>
</reference>
<dbReference type="Pfam" id="PF00389">
    <property type="entry name" value="2-Hacid_dh"/>
    <property type="match status" value="1"/>
</dbReference>
<proteinExistence type="inferred from homology"/>
<evidence type="ECO:0000256" key="3">
    <source>
        <dbReference type="ARBA" id="ARBA00023027"/>
    </source>
</evidence>
<evidence type="ECO:0008006" key="7">
    <source>
        <dbReference type="Google" id="ProtNLM"/>
    </source>
</evidence>
<feature type="domain" description="D-isomer specific 2-hydroxyacid dehydrogenase catalytic" evidence="4">
    <location>
        <begin position="24"/>
        <end position="308"/>
    </location>
</feature>
<feature type="domain" description="D-isomer specific 2-hydroxyacid dehydrogenase NAD-binding" evidence="5">
    <location>
        <begin position="114"/>
        <end position="284"/>
    </location>
</feature>
<dbReference type="SUPFAM" id="SSF51735">
    <property type="entry name" value="NAD(P)-binding Rossmann-fold domains"/>
    <property type="match status" value="1"/>
</dbReference>
<dbReference type="InterPro" id="IPR006139">
    <property type="entry name" value="D-isomer_2_OHA_DH_cat_dom"/>
</dbReference>
<keyword evidence="2" id="KW-0560">Oxidoreductase</keyword>
<evidence type="ECO:0000256" key="2">
    <source>
        <dbReference type="ARBA" id="ARBA00023002"/>
    </source>
</evidence>
<organism evidence="6">
    <name type="scientific">marine sediment metagenome</name>
    <dbReference type="NCBI Taxonomy" id="412755"/>
    <lineage>
        <taxon>unclassified sequences</taxon>
        <taxon>metagenomes</taxon>
        <taxon>ecological metagenomes</taxon>
    </lineage>
</organism>
<dbReference type="EMBL" id="LAZR01003942">
    <property type="protein sequence ID" value="KKN13250.1"/>
    <property type="molecule type" value="Genomic_DNA"/>
</dbReference>
<evidence type="ECO:0000256" key="1">
    <source>
        <dbReference type="ARBA" id="ARBA00005854"/>
    </source>
</evidence>
<dbReference type="InterPro" id="IPR036291">
    <property type="entry name" value="NAD(P)-bd_dom_sf"/>
</dbReference>
<accession>A0A0F9N146</accession>
<protein>
    <recommendedName>
        <fullName evidence="7">D-isomer specific 2-hydroxyacid dehydrogenase NAD-binding domain-containing protein</fullName>
    </recommendedName>
</protein>
<dbReference type="InterPro" id="IPR050418">
    <property type="entry name" value="D-iso_2-hydroxyacid_DH_PdxB"/>
</dbReference>
<sequence>MKILCITPIKHIDGIWEVLSSAGQILYHPYASQSDTYEIIQKECPVALFVNPNQMSFRLDRTVLTNCIKVICTASTGLHHIDVDYCENNNIKVISLITDYKTTNKISSTAELAFGLMLSLIRNIPSAYSSVQQYQWRYEPFIGRQLNALSVGIIGYGRLGSMMAHYCQTFGMQTYLCDPKLTNGYSLEDLVRKVDIVSLHVHLSSKTRHMINQRVLGQSKKGLYLINTSRGSVVDESAVIWALQEGILQGYATDVIEDELEDISKSQLIKASHRMNIIITPHIGGMTREAQQIAYKAAAAKLVNWIKGIKHEM</sequence>
<dbReference type="GO" id="GO:0051287">
    <property type="term" value="F:NAD binding"/>
    <property type="evidence" value="ECO:0007669"/>
    <property type="project" value="InterPro"/>
</dbReference>
<comment type="caution">
    <text evidence="6">The sequence shown here is derived from an EMBL/GenBank/DDBJ whole genome shotgun (WGS) entry which is preliminary data.</text>
</comment>
<dbReference type="CDD" id="cd05198">
    <property type="entry name" value="formate_dh_like"/>
    <property type="match status" value="1"/>
</dbReference>
<name>A0A0F9N146_9ZZZZ</name>
<evidence type="ECO:0000259" key="4">
    <source>
        <dbReference type="Pfam" id="PF00389"/>
    </source>
</evidence>
<evidence type="ECO:0000259" key="5">
    <source>
        <dbReference type="Pfam" id="PF02826"/>
    </source>
</evidence>
<dbReference type="Pfam" id="PF02826">
    <property type="entry name" value="2-Hacid_dh_C"/>
    <property type="match status" value="1"/>
</dbReference>
<gene>
    <name evidence="6" type="ORF">LCGC14_1008240</name>
</gene>
<dbReference type="PANTHER" id="PTHR43761">
    <property type="entry name" value="D-ISOMER SPECIFIC 2-HYDROXYACID DEHYDROGENASE FAMILY PROTEIN (AFU_ORTHOLOGUE AFUA_1G13630)"/>
    <property type="match status" value="1"/>
</dbReference>
<evidence type="ECO:0000313" key="6">
    <source>
        <dbReference type="EMBL" id="KKN13250.1"/>
    </source>
</evidence>
<dbReference type="InterPro" id="IPR006140">
    <property type="entry name" value="D-isomer_DH_NAD-bd"/>
</dbReference>
<dbReference type="Gene3D" id="3.40.50.720">
    <property type="entry name" value="NAD(P)-binding Rossmann-like Domain"/>
    <property type="match status" value="2"/>
</dbReference>
<keyword evidence="3" id="KW-0520">NAD</keyword>
<dbReference type="AlphaFoldDB" id="A0A0F9N146"/>
<dbReference type="SUPFAM" id="SSF52283">
    <property type="entry name" value="Formate/glycerate dehydrogenase catalytic domain-like"/>
    <property type="match status" value="1"/>
</dbReference>
<dbReference type="PROSITE" id="PS00065">
    <property type="entry name" value="D_2_HYDROXYACID_DH_1"/>
    <property type="match status" value="1"/>
</dbReference>